<name>A0ABY1IIJ0_9HYPH</name>
<comment type="caution">
    <text evidence="2">The sequence shown here is derived from an EMBL/GenBank/DDBJ whole genome shotgun (WGS) entry which is preliminary data.</text>
</comment>
<gene>
    <name evidence="2" type="ORF">SAMN02745911_2062</name>
</gene>
<evidence type="ECO:0000313" key="2">
    <source>
        <dbReference type="EMBL" id="SHJ22266.1"/>
    </source>
</evidence>
<evidence type="ECO:0000313" key="3">
    <source>
        <dbReference type="Proteomes" id="UP000184290"/>
    </source>
</evidence>
<feature type="chain" id="PRO_5047468126" evidence="1">
    <location>
        <begin position="29"/>
        <end position="225"/>
    </location>
</feature>
<dbReference type="InterPro" id="IPR018247">
    <property type="entry name" value="EF_Hand_1_Ca_BS"/>
</dbReference>
<keyword evidence="1" id="KW-0732">Signal</keyword>
<organism evidence="2 3">
    <name type="scientific">Aureimonas altamirensis DSM 21988</name>
    <dbReference type="NCBI Taxonomy" id="1121026"/>
    <lineage>
        <taxon>Bacteria</taxon>
        <taxon>Pseudomonadati</taxon>
        <taxon>Pseudomonadota</taxon>
        <taxon>Alphaproteobacteria</taxon>
        <taxon>Hyphomicrobiales</taxon>
        <taxon>Aurantimonadaceae</taxon>
        <taxon>Aureimonas</taxon>
    </lineage>
</organism>
<dbReference type="PIRSF" id="PIRSF008159">
    <property type="entry name" value="UCP008159_ABC"/>
    <property type="match status" value="1"/>
</dbReference>
<dbReference type="InterPro" id="IPR010412">
    <property type="entry name" value="DUF1007"/>
</dbReference>
<protein>
    <submittedName>
        <fullName evidence="2">ABC-type uncharacterized transport system, substrate-binding protein</fullName>
    </submittedName>
</protein>
<dbReference type="Proteomes" id="UP000184290">
    <property type="component" value="Unassembled WGS sequence"/>
</dbReference>
<feature type="signal peptide" evidence="1">
    <location>
        <begin position="1"/>
        <end position="28"/>
    </location>
</feature>
<dbReference type="PROSITE" id="PS00018">
    <property type="entry name" value="EF_HAND_1"/>
    <property type="match status" value="1"/>
</dbReference>
<dbReference type="InterPro" id="IPR016537">
    <property type="entry name" value="UCP008159_ABC"/>
</dbReference>
<dbReference type="EMBL" id="FQZC01000002">
    <property type="protein sequence ID" value="SHJ22266.1"/>
    <property type="molecule type" value="Genomic_DNA"/>
</dbReference>
<evidence type="ECO:0000256" key="1">
    <source>
        <dbReference type="SAM" id="SignalP"/>
    </source>
</evidence>
<keyword evidence="3" id="KW-1185">Reference proteome</keyword>
<accession>A0ABY1IIJ0</accession>
<sequence>MGNDMAIRRSARFAAALLACGAATPALAHPHVFVDGRMEIVGGTGTNLKAIRNIWRMDELFSSSVLFDFDKNANGTLDPDELTAIGETVRQSIAEWDFYTLITIAGRPVRMTPPERIRALYEHDQLLLFFEMTPAEPIDLATQAVTFSNFDDSFFVAFDFAGTEAFQLLDLPSTCTKAFTVPDPDEAAASWMAQISMLRPDQKVPDDGIDYSKALATHVDVTCPG</sequence>
<dbReference type="Pfam" id="PF06226">
    <property type="entry name" value="DUF1007"/>
    <property type="match status" value="1"/>
</dbReference>
<reference evidence="2 3" key="1">
    <citation type="submission" date="2016-11" db="EMBL/GenBank/DDBJ databases">
        <authorList>
            <person name="Varghese N."/>
            <person name="Submissions S."/>
        </authorList>
    </citation>
    <scope>NUCLEOTIDE SEQUENCE [LARGE SCALE GENOMIC DNA]</scope>
    <source>
        <strain evidence="2 3">DSM 21988</strain>
    </source>
</reference>
<proteinExistence type="predicted"/>